<evidence type="ECO:0000313" key="1">
    <source>
        <dbReference type="EMBL" id="CAH1796095.1"/>
    </source>
</evidence>
<dbReference type="InterPro" id="IPR021829">
    <property type="entry name" value="DUF3419"/>
</dbReference>
<dbReference type="EMBL" id="CAIIXF020000010">
    <property type="protein sequence ID" value="CAH1796095.1"/>
    <property type="molecule type" value="Genomic_DNA"/>
</dbReference>
<dbReference type="SUPFAM" id="SSF53335">
    <property type="entry name" value="S-adenosyl-L-methionine-dependent methyltransferases"/>
    <property type="match status" value="1"/>
</dbReference>
<dbReference type="InterPro" id="IPR029063">
    <property type="entry name" value="SAM-dependent_MTases_sf"/>
</dbReference>
<dbReference type="Proteomes" id="UP000749559">
    <property type="component" value="Unassembled WGS sequence"/>
</dbReference>
<accession>A0A8J1TZW1</accession>
<dbReference type="Pfam" id="PF11899">
    <property type="entry name" value="DUF3419"/>
    <property type="match status" value="1"/>
</dbReference>
<gene>
    <name evidence="1" type="ORF">OFUS_LOCUS20544</name>
</gene>
<protein>
    <submittedName>
        <fullName evidence="1">Uncharacterized protein</fullName>
    </submittedName>
</protein>
<dbReference type="PANTHER" id="PTHR47473:SF1">
    <property type="entry name" value="METHYLTRANSFERASE DOMAIN-CONTAINING PROTEIN"/>
    <property type="match status" value="1"/>
</dbReference>
<organism evidence="1 2">
    <name type="scientific">Owenia fusiformis</name>
    <name type="common">Polychaete worm</name>
    <dbReference type="NCBI Taxonomy" id="6347"/>
    <lineage>
        <taxon>Eukaryota</taxon>
        <taxon>Metazoa</taxon>
        <taxon>Spiralia</taxon>
        <taxon>Lophotrochozoa</taxon>
        <taxon>Annelida</taxon>
        <taxon>Polychaeta</taxon>
        <taxon>Sedentaria</taxon>
        <taxon>Canalipalpata</taxon>
        <taxon>Sabellida</taxon>
        <taxon>Oweniida</taxon>
        <taxon>Oweniidae</taxon>
        <taxon>Owenia</taxon>
    </lineage>
</organism>
<proteinExistence type="predicted"/>
<evidence type="ECO:0000313" key="2">
    <source>
        <dbReference type="Proteomes" id="UP000749559"/>
    </source>
</evidence>
<dbReference type="PANTHER" id="PTHR47473">
    <property type="entry name" value="BTA1P"/>
    <property type="match status" value="1"/>
</dbReference>
<name>A0A8J1TZW1_OWEFU</name>
<reference evidence="1" key="1">
    <citation type="submission" date="2022-03" db="EMBL/GenBank/DDBJ databases">
        <authorList>
            <person name="Martin C."/>
        </authorList>
    </citation>
    <scope>NUCLEOTIDE SEQUENCE</scope>
</reference>
<keyword evidence="2" id="KW-1185">Reference proteome</keyword>
<dbReference type="AlphaFoldDB" id="A0A8J1TZW1"/>
<sequence>MAMLRGVSNLFGRSLKYCRAVNGVQNMKYSEEVEKAHESQNMDIMFGMNWEDVAPIRHAMEIKSGDRIFTIASCGANAMTLLLDDPAEVVALDLSIPQLHLARLQAACIKHLTYQEFIDFAGVDRERVTPEERIRIYNSIKKALEPGVQEFWDSMTAEIEFGVIHCGYYEKLFRNVAEDMVYVALDKHDIKKFITMGDNIEDQASFYEDVINNKHWRKSVYRLAYHMMKDFNFSIIPDADYGTFYYRRMVDIYKSIPMKQNHFGEYLLTGGYSGKYNLRDYLQEENFATLKDRVGRIQWVYGELTDWLANYPNTGQPKFDGICVSNITDWLSLANHNATIKSAAEICNPGRRIVFWNLKGMPKYWPSDMIDKAVKVEHELEATALLLDRSPFWEPLRVATVV</sequence>
<comment type="caution">
    <text evidence="1">The sequence shown here is derived from an EMBL/GenBank/DDBJ whole genome shotgun (WGS) entry which is preliminary data.</text>
</comment>
<dbReference type="OrthoDB" id="10016743at2759"/>